<dbReference type="Proteomes" id="UP000198287">
    <property type="component" value="Unassembled WGS sequence"/>
</dbReference>
<dbReference type="GO" id="GO:0005634">
    <property type="term" value="C:nucleus"/>
    <property type="evidence" value="ECO:0007669"/>
    <property type="project" value="TreeGrafter"/>
</dbReference>
<dbReference type="FunFam" id="3.30.30.30:FF:000002">
    <property type="entry name" value="Heat shock 70 kDa protein 4"/>
    <property type="match status" value="1"/>
</dbReference>
<dbReference type="EMBL" id="LNIX01000070">
    <property type="protein sequence ID" value="OXA36858.1"/>
    <property type="molecule type" value="Genomic_DNA"/>
</dbReference>
<keyword evidence="6" id="KW-1185">Reference proteome</keyword>
<keyword evidence="3" id="KW-0067">ATP-binding</keyword>
<organism evidence="5 6">
    <name type="scientific">Folsomia candida</name>
    <name type="common">Springtail</name>
    <dbReference type="NCBI Taxonomy" id="158441"/>
    <lineage>
        <taxon>Eukaryota</taxon>
        <taxon>Metazoa</taxon>
        <taxon>Ecdysozoa</taxon>
        <taxon>Arthropoda</taxon>
        <taxon>Hexapoda</taxon>
        <taxon>Collembola</taxon>
        <taxon>Entomobryomorpha</taxon>
        <taxon>Isotomoidea</taxon>
        <taxon>Isotomidae</taxon>
        <taxon>Proisotominae</taxon>
        <taxon>Folsomia</taxon>
    </lineage>
</organism>
<dbReference type="Gene3D" id="3.90.640.10">
    <property type="entry name" value="Actin, Chain A, domain 4"/>
    <property type="match status" value="1"/>
</dbReference>
<dbReference type="SUPFAM" id="SSF100934">
    <property type="entry name" value="Heat shock protein 70kD (HSP70), C-terminal subdomain"/>
    <property type="match status" value="2"/>
</dbReference>
<dbReference type="CDD" id="cd10228">
    <property type="entry name" value="ASKHA_NBD_HSP70_HSPA4_like"/>
    <property type="match status" value="1"/>
</dbReference>
<reference evidence="5 6" key="1">
    <citation type="submission" date="2015-12" db="EMBL/GenBank/DDBJ databases">
        <title>The genome of Folsomia candida.</title>
        <authorList>
            <person name="Faddeeva A."/>
            <person name="Derks M.F."/>
            <person name="Anvar Y."/>
            <person name="Smit S."/>
            <person name="Van Straalen N."/>
            <person name="Roelofs D."/>
        </authorList>
    </citation>
    <scope>NUCLEOTIDE SEQUENCE [LARGE SCALE GENOMIC DNA]</scope>
    <source>
        <strain evidence="5 6">VU population</strain>
        <tissue evidence="5">Whole body</tissue>
    </source>
</reference>
<evidence type="ECO:0000256" key="1">
    <source>
        <dbReference type="ARBA" id="ARBA00007381"/>
    </source>
</evidence>
<gene>
    <name evidence="5" type="ORF">Fcan01_28380</name>
</gene>
<feature type="region of interest" description="Disordered" evidence="4">
    <location>
        <begin position="503"/>
        <end position="558"/>
    </location>
</feature>
<dbReference type="InterPro" id="IPR043129">
    <property type="entry name" value="ATPase_NBD"/>
</dbReference>
<dbReference type="Gene3D" id="3.30.420.40">
    <property type="match status" value="2"/>
</dbReference>
<dbReference type="Gene3D" id="3.30.30.30">
    <property type="match status" value="1"/>
</dbReference>
<dbReference type="InterPro" id="IPR018181">
    <property type="entry name" value="Heat_shock_70_CS"/>
</dbReference>
<feature type="compositionally biased region" description="Polar residues" evidence="4">
    <location>
        <begin position="505"/>
        <end position="520"/>
    </location>
</feature>
<protein>
    <recommendedName>
        <fullName evidence="7">Heat shock 70 kDa protein 4L</fullName>
    </recommendedName>
</protein>
<dbReference type="InterPro" id="IPR013126">
    <property type="entry name" value="Hsp_70_fam"/>
</dbReference>
<name>A0A226CWG3_FOLCA</name>
<dbReference type="Gene3D" id="2.60.34.10">
    <property type="entry name" value="Substrate Binding Domain Of DNAk, Chain A, domain 1"/>
    <property type="match status" value="1"/>
</dbReference>
<comment type="caution">
    <text evidence="5">The sequence shown here is derived from an EMBL/GenBank/DDBJ whole genome shotgun (WGS) entry which is preliminary data.</text>
</comment>
<evidence type="ECO:0000256" key="3">
    <source>
        <dbReference type="ARBA" id="ARBA00022840"/>
    </source>
</evidence>
<dbReference type="FunFam" id="1.20.1270.10:FF:000002">
    <property type="entry name" value="Heat shock 70 kDa protein 4"/>
    <property type="match status" value="1"/>
</dbReference>
<dbReference type="PROSITE" id="PS01036">
    <property type="entry name" value="HSP70_3"/>
    <property type="match status" value="1"/>
</dbReference>
<dbReference type="InterPro" id="IPR029048">
    <property type="entry name" value="HSP70_C_sf"/>
</dbReference>
<dbReference type="GO" id="GO:0140662">
    <property type="term" value="F:ATP-dependent protein folding chaperone"/>
    <property type="evidence" value="ECO:0007669"/>
    <property type="project" value="InterPro"/>
</dbReference>
<evidence type="ECO:0000256" key="2">
    <source>
        <dbReference type="ARBA" id="ARBA00022741"/>
    </source>
</evidence>
<accession>A0A226CWG3</accession>
<dbReference type="Pfam" id="PF00012">
    <property type="entry name" value="HSP70"/>
    <property type="match status" value="1"/>
</dbReference>
<dbReference type="OrthoDB" id="434160at2759"/>
<dbReference type="Gene3D" id="1.20.1270.10">
    <property type="match status" value="2"/>
</dbReference>
<dbReference type="STRING" id="158441.A0A226CWG3"/>
<evidence type="ECO:0008006" key="7">
    <source>
        <dbReference type="Google" id="ProtNLM"/>
    </source>
</evidence>
<dbReference type="InterPro" id="IPR029047">
    <property type="entry name" value="HSP70_peptide-bd_sf"/>
</dbReference>
<feature type="region of interest" description="Disordered" evidence="4">
    <location>
        <begin position="767"/>
        <end position="831"/>
    </location>
</feature>
<dbReference type="PRINTS" id="PR00301">
    <property type="entry name" value="HEATSHOCK70"/>
</dbReference>
<dbReference type="GO" id="GO:0005829">
    <property type="term" value="C:cytosol"/>
    <property type="evidence" value="ECO:0007669"/>
    <property type="project" value="TreeGrafter"/>
</dbReference>
<proteinExistence type="inferred from homology"/>
<dbReference type="FunFam" id="3.30.420.40:FF:000171">
    <property type="entry name" value="Heat shock 70 kDa protein 4"/>
    <property type="match status" value="2"/>
</dbReference>
<sequence>MSVIGIDFGNESCFVAVARAGGIETVDNDYSLRATASTVAFGEKNRILGVAAKNQFVTNIKNTIWGFKRFLGRRFDDPYVQEELKRMPFKVVAHPQSGGVAVQVRYLGEEHVFSMEQIAAMLFTKLKETTEAGLKTKISDCVFSVPSFFTDVERRALVAAAQMAGFNVLRLLNETVATSLTYGIYKQDLPEEADKPRNVVFVDCGHSSLQVWTCAFNKGKLKILASTADPFLGGRDFDKVLADHFCAEFRVKYKIDPETNHRAYVRLLTEIEKIKKQMSANATKLPLNIECLMDDKDVTSHMCRADFEAMSSNLLQRVEKTMVDCLRSSNLQPSDIYAVEIVGGSSRIPSIKALIEKTFGKAPSTTLNQDEAVARGCALQCAILSPAYKIRDFKISDVQMYPIKIVWDESLQEDGMLEVFPLYHPVPFSRLLTFYKKDGFKFKAMYSGDVPYPQKEIAEYCIKHIESPDEDPVKLKVKARISLDGIFSIKAITAYLKSADEMMETETSQEAGNNGETMQEQPPVASPLEGAATKQQDTEMEAETPMSQDDVEAPVDKKKSHKVIELPFEQNSYGYAPYDIQLMTETEGKMMAEDRREKERIDAKNGLEEYVYLLRDKLDTDLTQFVEERDKSKLSEELSFLENWLYEEGSDEKRQVYQDRLEKLKKTTDPIFERHRDHHERPSAIRELEVSIQLARKIVDMKFANEARYEHLDAADVDKLKNAIQESQQWLDHTRDILLSVKPNMTSPINAMEIIVHRKSFESVVHPIMNKPKPKPPTPKKEQGAPPPTENSAAGTGSENGGEGAGEDLNAAGKNPPTNDEQQQPKEMDLE</sequence>
<dbReference type="OMA" id="WEQSPEI"/>
<keyword evidence="2" id="KW-0547">Nucleotide-binding</keyword>
<evidence type="ECO:0000313" key="5">
    <source>
        <dbReference type="EMBL" id="OXA36858.1"/>
    </source>
</evidence>
<evidence type="ECO:0000313" key="6">
    <source>
        <dbReference type="Proteomes" id="UP000198287"/>
    </source>
</evidence>
<dbReference type="SUPFAM" id="SSF53067">
    <property type="entry name" value="Actin-like ATPase domain"/>
    <property type="match status" value="2"/>
</dbReference>
<dbReference type="FunFam" id="3.90.640.10:FF:000004">
    <property type="entry name" value="Heat shock 70 kDa protein 4"/>
    <property type="match status" value="1"/>
</dbReference>
<dbReference type="PANTHER" id="PTHR45639">
    <property type="entry name" value="HSC70CB, ISOFORM G-RELATED"/>
    <property type="match status" value="1"/>
</dbReference>
<evidence type="ECO:0000256" key="4">
    <source>
        <dbReference type="SAM" id="MobiDB-lite"/>
    </source>
</evidence>
<dbReference type="AlphaFoldDB" id="A0A226CWG3"/>
<dbReference type="PANTHER" id="PTHR45639:SF4">
    <property type="entry name" value="HSC70CB, ISOFORM G"/>
    <property type="match status" value="1"/>
</dbReference>
<comment type="similarity">
    <text evidence="1">Belongs to the heat shock protein 70 family.</text>
</comment>
<dbReference type="GO" id="GO:0005524">
    <property type="term" value="F:ATP binding"/>
    <property type="evidence" value="ECO:0007669"/>
    <property type="project" value="UniProtKB-KW"/>
</dbReference>
<dbReference type="SUPFAM" id="SSF100920">
    <property type="entry name" value="Heat shock protein 70kD (HSP70), peptide-binding domain"/>
    <property type="match status" value="1"/>
</dbReference>